<name>A0ABW4GTL9_9ACTN</name>
<keyword evidence="1" id="KW-0732">Signal</keyword>
<proteinExistence type="predicted"/>
<sequence length="203" mass="22168">MTLKKITLLTGGALITALLLPPAAALAAPSIPKNFLLYEKEARKDTKHWYLNQGNLIEVSNIQCSNAKLKKDWIARRDLTFDPHPGGGEKTSAERGEQVFLFTDASAAEKLMTQFSTRLAKCGKRVKVIDPSIGDDAIGATMFDKKTKTNVVPQTQRFIAVRKGAAVALYWDLHNDAPAITTMARHQSDAAKMAAKLCRIAGC</sequence>
<comment type="caution">
    <text evidence="2">The sequence shown here is derived from an EMBL/GenBank/DDBJ whole genome shotgun (WGS) entry which is preliminary data.</text>
</comment>
<protein>
    <submittedName>
        <fullName evidence="2">Uncharacterized protein</fullName>
    </submittedName>
</protein>
<evidence type="ECO:0000313" key="3">
    <source>
        <dbReference type="Proteomes" id="UP001597097"/>
    </source>
</evidence>
<gene>
    <name evidence="2" type="ORF">ACFSJ0_52215</name>
</gene>
<accession>A0ABW4GTL9</accession>
<feature type="chain" id="PRO_5047541436" evidence="1">
    <location>
        <begin position="28"/>
        <end position="203"/>
    </location>
</feature>
<organism evidence="2 3">
    <name type="scientific">Nonomuraea guangzhouensis</name>
    <dbReference type="NCBI Taxonomy" id="1291555"/>
    <lineage>
        <taxon>Bacteria</taxon>
        <taxon>Bacillati</taxon>
        <taxon>Actinomycetota</taxon>
        <taxon>Actinomycetes</taxon>
        <taxon>Streptosporangiales</taxon>
        <taxon>Streptosporangiaceae</taxon>
        <taxon>Nonomuraea</taxon>
    </lineage>
</organism>
<feature type="signal peptide" evidence="1">
    <location>
        <begin position="1"/>
        <end position="27"/>
    </location>
</feature>
<keyword evidence="3" id="KW-1185">Reference proteome</keyword>
<dbReference type="Proteomes" id="UP001597097">
    <property type="component" value="Unassembled WGS sequence"/>
</dbReference>
<evidence type="ECO:0000256" key="1">
    <source>
        <dbReference type="SAM" id="SignalP"/>
    </source>
</evidence>
<dbReference type="EMBL" id="JBHUCM010000049">
    <property type="protein sequence ID" value="MFD1545689.1"/>
    <property type="molecule type" value="Genomic_DNA"/>
</dbReference>
<reference evidence="3" key="1">
    <citation type="journal article" date="2019" name="Int. J. Syst. Evol. Microbiol.">
        <title>The Global Catalogue of Microorganisms (GCM) 10K type strain sequencing project: providing services to taxonomists for standard genome sequencing and annotation.</title>
        <authorList>
            <consortium name="The Broad Institute Genomics Platform"/>
            <consortium name="The Broad Institute Genome Sequencing Center for Infectious Disease"/>
            <person name="Wu L."/>
            <person name="Ma J."/>
        </authorList>
    </citation>
    <scope>NUCLEOTIDE SEQUENCE [LARGE SCALE GENOMIC DNA]</scope>
    <source>
        <strain evidence="3">CGMCC 1.15399</strain>
    </source>
</reference>
<dbReference type="RefSeq" id="WP_219529560.1">
    <property type="nucleotide sequence ID" value="NZ_JAHKRM010000007.1"/>
</dbReference>
<evidence type="ECO:0000313" key="2">
    <source>
        <dbReference type="EMBL" id="MFD1545689.1"/>
    </source>
</evidence>